<name>A0A1Y2BRS4_9FUNG</name>
<accession>A0A1Y2BRS4</accession>
<feature type="compositionally biased region" description="Polar residues" evidence="1">
    <location>
        <begin position="364"/>
        <end position="377"/>
    </location>
</feature>
<evidence type="ECO:0000256" key="1">
    <source>
        <dbReference type="SAM" id="MobiDB-lite"/>
    </source>
</evidence>
<feature type="region of interest" description="Disordered" evidence="1">
    <location>
        <begin position="346"/>
        <end position="454"/>
    </location>
</feature>
<evidence type="ECO:0000256" key="2">
    <source>
        <dbReference type="SAM" id="Phobius"/>
    </source>
</evidence>
<reference evidence="3 4" key="1">
    <citation type="submission" date="2016-07" db="EMBL/GenBank/DDBJ databases">
        <title>Pervasive Adenine N6-methylation of Active Genes in Fungi.</title>
        <authorList>
            <consortium name="DOE Joint Genome Institute"/>
            <person name="Mondo S.J."/>
            <person name="Dannebaum R.O."/>
            <person name="Kuo R.C."/>
            <person name="Labutti K."/>
            <person name="Haridas S."/>
            <person name="Kuo A."/>
            <person name="Salamov A."/>
            <person name="Ahrendt S.R."/>
            <person name="Lipzen A."/>
            <person name="Sullivan W."/>
            <person name="Andreopoulos W.B."/>
            <person name="Clum A."/>
            <person name="Lindquist E."/>
            <person name="Daum C."/>
            <person name="Ramamoorthy G.K."/>
            <person name="Gryganskyi A."/>
            <person name="Culley D."/>
            <person name="Magnuson J.K."/>
            <person name="James T.Y."/>
            <person name="O'Malley M.A."/>
            <person name="Stajich J.E."/>
            <person name="Spatafora J.W."/>
            <person name="Visel A."/>
            <person name="Grigoriev I.V."/>
        </authorList>
    </citation>
    <scope>NUCLEOTIDE SEQUENCE [LARGE SCALE GENOMIC DNA]</scope>
    <source>
        <strain evidence="3 4">JEL800</strain>
    </source>
</reference>
<dbReference type="Proteomes" id="UP000193642">
    <property type="component" value="Unassembled WGS sequence"/>
</dbReference>
<keyword evidence="2" id="KW-0472">Membrane</keyword>
<comment type="caution">
    <text evidence="3">The sequence shown here is derived from an EMBL/GenBank/DDBJ whole genome shotgun (WGS) entry which is preliminary data.</text>
</comment>
<feature type="region of interest" description="Disordered" evidence="1">
    <location>
        <begin position="46"/>
        <end position="78"/>
    </location>
</feature>
<dbReference type="EMBL" id="MCGO01000050">
    <property type="protein sequence ID" value="ORY37449.1"/>
    <property type="molecule type" value="Genomic_DNA"/>
</dbReference>
<feature type="compositionally biased region" description="Polar residues" evidence="1">
    <location>
        <begin position="433"/>
        <end position="448"/>
    </location>
</feature>
<feature type="compositionally biased region" description="Low complexity" evidence="1">
    <location>
        <begin position="135"/>
        <end position="158"/>
    </location>
</feature>
<feature type="region of interest" description="Disordered" evidence="1">
    <location>
        <begin position="128"/>
        <end position="180"/>
    </location>
</feature>
<sequence>MANPGIAFAAAAAAATTTTESLVEVIEIVTVFVPVGSIPSGAHIVTQAPPAPSSTSSSTASSNSNSNSNSNATSNSNSNLSANSALVAAIVTPLVLVLLAFGLLCARVLLRRVKLAKSAKDAAAVNPTTHNIDASNGNGMDSGNNANNNNYSNQPFNSFALNGGGGPDPGGGGAGGDSSSEMMLEPSLMYSNQNVSFISSAASQSSAILSINPAHFYFLNPLYPPQPPATASTAPYAAASAPPLEKVDPDMASETTSTITGFLIGNPCHPGRSVNAANSTTPNVTGAHILRSEQQLYLQQQQQLHQPQHSIQQLVLAQQRNAGTQYLSHTAGGVAIHHPLQLQHLQIQEQQKQQQHQQDPEYSPLQSNQQDPTTLGFLSSLEPPPPYQRHTSTSNNPATRQQTTTTSSTASSTASTTSSTITPTATTPTHTSNIQQPLSAEQYQYSTPEKQRDRDLDEGLRILASAPPPPSPTRLNQQLEVVASAPPLEEIDGDGGAGRTQDWSEGEGRRRGRSGERQAGEAGQQRRRRWSLDEATSAWKMSN</sequence>
<feature type="compositionally biased region" description="Basic and acidic residues" evidence="1">
    <location>
        <begin position="506"/>
        <end position="519"/>
    </location>
</feature>
<keyword evidence="4" id="KW-1185">Reference proteome</keyword>
<evidence type="ECO:0000313" key="4">
    <source>
        <dbReference type="Proteomes" id="UP000193642"/>
    </source>
</evidence>
<dbReference type="AlphaFoldDB" id="A0A1Y2BRS4"/>
<keyword evidence="2" id="KW-0812">Transmembrane</keyword>
<dbReference type="OrthoDB" id="10444624at2759"/>
<evidence type="ECO:0000313" key="3">
    <source>
        <dbReference type="EMBL" id="ORY37449.1"/>
    </source>
</evidence>
<feature type="region of interest" description="Disordered" evidence="1">
    <location>
        <begin position="484"/>
        <end position="543"/>
    </location>
</feature>
<feature type="compositionally biased region" description="Polar residues" evidence="1">
    <location>
        <begin position="389"/>
        <end position="402"/>
    </location>
</feature>
<protein>
    <submittedName>
        <fullName evidence="3">Uncharacterized protein</fullName>
    </submittedName>
</protein>
<feature type="compositionally biased region" description="Low complexity" evidence="1">
    <location>
        <begin position="53"/>
        <end position="78"/>
    </location>
</feature>
<proteinExistence type="predicted"/>
<gene>
    <name evidence="3" type="ORF">BCR33DRAFT_721498</name>
</gene>
<feature type="transmembrane region" description="Helical" evidence="2">
    <location>
        <begin position="85"/>
        <end position="110"/>
    </location>
</feature>
<feature type="compositionally biased region" description="Low complexity" evidence="1">
    <location>
        <begin position="403"/>
        <end position="432"/>
    </location>
</feature>
<keyword evidence="2" id="KW-1133">Transmembrane helix</keyword>
<feature type="compositionally biased region" description="Low complexity" evidence="1">
    <location>
        <begin position="346"/>
        <end position="357"/>
    </location>
</feature>
<organism evidence="3 4">
    <name type="scientific">Rhizoclosmatium globosum</name>
    <dbReference type="NCBI Taxonomy" id="329046"/>
    <lineage>
        <taxon>Eukaryota</taxon>
        <taxon>Fungi</taxon>
        <taxon>Fungi incertae sedis</taxon>
        <taxon>Chytridiomycota</taxon>
        <taxon>Chytridiomycota incertae sedis</taxon>
        <taxon>Chytridiomycetes</taxon>
        <taxon>Chytridiales</taxon>
        <taxon>Chytriomycetaceae</taxon>
        <taxon>Rhizoclosmatium</taxon>
    </lineage>
</organism>
<feature type="compositionally biased region" description="Gly residues" evidence="1">
    <location>
        <begin position="162"/>
        <end position="176"/>
    </location>
</feature>